<dbReference type="EMBL" id="OR256027">
    <property type="protein sequence ID" value="WNA09226.1"/>
    <property type="molecule type" value="Genomic_DNA"/>
</dbReference>
<reference evidence="1 2" key="1">
    <citation type="submission" date="2023-07" db="EMBL/GenBank/DDBJ databases">
        <authorList>
            <person name="Zhao M.S."/>
            <person name="Yang Q.E."/>
            <person name="Wang M.Z."/>
        </authorList>
    </citation>
    <scope>NUCLEOTIDE SEQUENCE [LARGE SCALE GENOMIC DNA]</scope>
</reference>
<accession>A0AAX4AM50</accession>
<organism evidence="1 2">
    <name type="scientific">Klebsiella phage P79_1</name>
    <dbReference type="NCBI Taxonomy" id="3065703"/>
    <lineage>
        <taxon>Viruses</taxon>
        <taxon>Duplodnaviria</taxon>
        <taxon>Heunggongvirae</taxon>
        <taxon>Uroviricota</taxon>
        <taxon>Caudoviricetes</taxon>
        <taxon>Autographivirales</taxon>
        <taxon>Autotranscriptaviridae</taxon>
        <taxon>Studiervirinae</taxon>
        <taxon>Przondovirus</taxon>
        <taxon>Przondovirus P791</taxon>
    </lineage>
</organism>
<evidence type="ECO:0000313" key="2">
    <source>
        <dbReference type="Proteomes" id="UP001305578"/>
    </source>
</evidence>
<evidence type="ECO:0000313" key="1">
    <source>
        <dbReference type="EMBL" id="WNA09226.1"/>
    </source>
</evidence>
<name>A0AAX4AM50_9CAUD</name>
<proteinExistence type="predicted"/>
<sequence>MRKMNSVDVFIGSMLLICLLCVVTLTAVATIGVLSEVGLL</sequence>
<keyword evidence="2" id="KW-1185">Reference proteome</keyword>
<protein>
    <submittedName>
        <fullName evidence="1">Uncharacterized protein</fullName>
    </submittedName>
</protein>
<dbReference type="Proteomes" id="UP001305578">
    <property type="component" value="Segment"/>
</dbReference>